<dbReference type="PROSITE" id="PS50110">
    <property type="entry name" value="RESPONSE_REGULATORY"/>
    <property type="match status" value="1"/>
</dbReference>
<dbReference type="InterPro" id="IPR058245">
    <property type="entry name" value="NreC/VraR/RcsB-like_REC"/>
</dbReference>
<dbReference type="OrthoDB" id="9814495at2"/>
<gene>
    <name evidence="6" type="ordered locus">RPE_1290</name>
</gene>
<dbReference type="EMBL" id="CP000463">
    <property type="protein sequence ID" value="ABJ05242.1"/>
    <property type="molecule type" value="Genomic_DNA"/>
</dbReference>
<dbReference type="InterPro" id="IPR001789">
    <property type="entry name" value="Sig_transdc_resp-reg_receiver"/>
</dbReference>
<dbReference type="InterPro" id="IPR039420">
    <property type="entry name" value="WalR-like"/>
</dbReference>
<evidence type="ECO:0000256" key="2">
    <source>
        <dbReference type="ARBA" id="ARBA00023125"/>
    </source>
</evidence>
<evidence type="ECO:0000313" key="6">
    <source>
        <dbReference type="EMBL" id="ABJ05242.1"/>
    </source>
</evidence>
<evidence type="ECO:0000259" key="5">
    <source>
        <dbReference type="PROSITE" id="PS50110"/>
    </source>
</evidence>
<dbReference type="Pfam" id="PF00072">
    <property type="entry name" value="Response_reg"/>
    <property type="match status" value="1"/>
</dbReference>
<dbReference type="GO" id="GO:0000160">
    <property type="term" value="P:phosphorelay signal transduction system"/>
    <property type="evidence" value="ECO:0007669"/>
    <property type="project" value="InterPro"/>
</dbReference>
<dbReference type="SMART" id="SM00421">
    <property type="entry name" value="HTH_LUXR"/>
    <property type="match status" value="1"/>
</dbReference>
<dbReference type="eggNOG" id="COG2197">
    <property type="taxonomic scope" value="Bacteria"/>
</dbReference>
<dbReference type="PROSITE" id="PS50043">
    <property type="entry name" value="HTH_LUXR_2"/>
    <property type="match status" value="1"/>
</dbReference>
<dbReference type="PRINTS" id="PR00038">
    <property type="entry name" value="HTHLUXR"/>
</dbReference>
<dbReference type="AlphaFoldDB" id="Q07S42"/>
<dbReference type="CDD" id="cd17535">
    <property type="entry name" value="REC_NarL-like"/>
    <property type="match status" value="1"/>
</dbReference>
<dbReference type="PANTHER" id="PTHR43214">
    <property type="entry name" value="TWO-COMPONENT RESPONSE REGULATOR"/>
    <property type="match status" value="1"/>
</dbReference>
<name>Q07S42_RHOP5</name>
<dbReference type="GO" id="GO:0006355">
    <property type="term" value="P:regulation of DNA-templated transcription"/>
    <property type="evidence" value="ECO:0007669"/>
    <property type="project" value="InterPro"/>
</dbReference>
<keyword evidence="1 3" id="KW-0597">Phosphoprotein</keyword>
<keyword evidence="2" id="KW-0238">DNA-binding</keyword>
<dbReference type="HOGENOM" id="CLU_000445_90_1_5"/>
<organism evidence="6">
    <name type="scientific">Rhodopseudomonas palustris (strain BisA53)</name>
    <dbReference type="NCBI Taxonomy" id="316055"/>
    <lineage>
        <taxon>Bacteria</taxon>
        <taxon>Pseudomonadati</taxon>
        <taxon>Pseudomonadota</taxon>
        <taxon>Alphaproteobacteria</taxon>
        <taxon>Hyphomicrobiales</taxon>
        <taxon>Nitrobacteraceae</taxon>
        <taxon>Rhodopseudomonas</taxon>
    </lineage>
</organism>
<evidence type="ECO:0000256" key="1">
    <source>
        <dbReference type="ARBA" id="ARBA00022553"/>
    </source>
</evidence>
<dbReference type="CDD" id="cd06170">
    <property type="entry name" value="LuxR_C_like"/>
    <property type="match status" value="1"/>
</dbReference>
<dbReference type="GO" id="GO:0003677">
    <property type="term" value="F:DNA binding"/>
    <property type="evidence" value="ECO:0007669"/>
    <property type="project" value="UniProtKB-KW"/>
</dbReference>
<dbReference type="STRING" id="316055.RPE_1290"/>
<feature type="modified residue" description="4-aspartylphosphate" evidence="3">
    <location>
        <position position="60"/>
    </location>
</feature>
<dbReference type="SUPFAM" id="SSF52172">
    <property type="entry name" value="CheY-like"/>
    <property type="match status" value="1"/>
</dbReference>
<accession>Q07S42</accession>
<dbReference type="PANTHER" id="PTHR43214:SF43">
    <property type="entry name" value="TWO-COMPONENT RESPONSE REGULATOR"/>
    <property type="match status" value="1"/>
</dbReference>
<protein>
    <submittedName>
        <fullName evidence="6">Two component transcriptional regulator, LuxR family</fullName>
    </submittedName>
</protein>
<dbReference type="Pfam" id="PF00196">
    <property type="entry name" value="GerE"/>
    <property type="match status" value="1"/>
</dbReference>
<feature type="domain" description="HTH luxR-type" evidence="4">
    <location>
        <begin position="142"/>
        <end position="207"/>
    </location>
</feature>
<evidence type="ECO:0000259" key="4">
    <source>
        <dbReference type="PROSITE" id="PS50043"/>
    </source>
</evidence>
<dbReference type="SUPFAM" id="SSF46894">
    <property type="entry name" value="C-terminal effector domain of the bipartite response regulators"/>
    <property type="match status" value="1"/>
</dbReference>
<dbReference type="InterPro" id="IPR011006">
    <property type="entry name" value="CheY-like_superfamily"/>
</dbReference>
<reference evidence="6" key="1">
    <citation type="submission" date="2006-09" db="EMBL/GenBank/DDBJ databases">
        <title>Complete sequence of Rhodopseudomonas palustris BisA53.</title>
        <authorList>
            <consortium name="US DOE Joint Genome Institute"/>
            <person name="Copeland A."/>
            <person name="Lucas S."/>
            <person name="Lapidus A."/>
            <person name="Barry K."/>
            <person name="Detter J.C."/>
            <person name="Glavina del Rio T."/>
            <person name="Hammon N."/>
            <person name="Israni S."/>
            <person name="Dalin E."/>
            <person name="Tice H."/>
            <person name="Pitluck S."/>
            <person name="Chain P."/>
            <person name="Malfatti S."/>
            <person name="Shin M."/>
            <person name="Vergez L."/>
            <person name="Schmutz J."/>
            <person name="Larimer F."/>
            <person name="Land M."/>
            <person name="Hauser L."/>
            <person name="Pelletier D.A."/>
            <person name="Kyrpides N."/>
            <person name="Kim E."/>
            <person name="Harwood C.S."/>
            <person name="Oda Y."/>
            <person name="Richardson P."/>
        </authorList>
    </citation>
    <scope>NUCLEOTIDE SEQUENCE [LARGE SCALE GENOMIC DNA]</scope>
    <source>
        <strain evidence="6">BisA53</strain>
    </source>
</reference>
<dbReference type="Gene3D" id="3.40.50.2300">
    <property type="match status" value="1"/>
</dbReference>
<dbReference type="InterPro" id="IPR000792">
    <property type="entry name" value="Tscrpt_reg_LuxR_C"/>
</dbReference>
<evidence type="ECO:0000256" key="3">
    <source>
        <dbReference type="PROSITE-ProRule" id="PRU00169"/>
    </source>
</evidence>
<proteinExistence type="predicted"/>
<sequence>MDQRSKDTQLIAPLRAFAAGERPVVFNGLDTPRSNDGALSADSSSREIAIDPRLNVAVLDLSVPGLDGFEAVRRFLVASPECRVLAITAQDDGPYLRQLIELGVAGYVSQRSSAADLLRGIQTVGNGGLYRDPSIAERAPADRGTAAELSTREIEVLKLAAAGHSNKTIAAKLQIGSKSVETYKARGMAKLGFHTRVEVVSFALSMGWLSEP</sequence>
<dbReference type="InterPro" id="IPR016032">
    <property type="entry name" value="Sig_transdc_resp-reg_C-effctor"/>
</dbReference>
<dbReference type="KEGG" id="rpe:RPE_1290"/>
<feature type="domain" description="Response regulatory" evidence="5">
    <location>
        <begin position="1"/>
        <end position="125"/>
    </location>
</feature>